<dbReference type="HOGENOM" id="CLU_155111_0_0_4"/>
<reference evidence="1 2" key="1">
    <citation type="journal article" date="2014" name="BMC Microbiol.">
        <title>The oxygen-independent metabolism of cyclic monoterpenes in Castellaniella defragrans 65Phen.</title>
        <authorList>
            <person name="Petasch J."/>
            <person name="Disch E.M."/>
            <person name="Markert S."/>
            <person name="Becher D."/>
            <person name="Schweder T."/>
            <person name="Huttel B."/>
            <person name="Reinhardt R."/>
            <person name="Harder J."/>
        </authorList>
    </citation>
    <scope>NUCLEOTIDE SEQUENCE [LARGE SCALE GENOMIC DNA]</scope>
    <source>
        <strain evidence="1">65Phen</strain>
    </source>
</reference>
<dbReference type="Gene3D" id="3.30.2310.20">
    <property type="entry name" value="RelE-like"/>
    <property type="match status" value="1"/>
</dbReference>
<dbReference type="RefSeq" id="WP_084330484.1">
    <property type="nucleotide sequence ID" value="NZ_HG916765.1"/>
</dbReference>
<dbReference type="OrthoDB" id="9801102at2"/>
<proteinExistence type="predicted"/>
<organism evidence="1 2">
    <name type="scientific">Castellaniella defragrans (strain DSM 12143 / CCUG 39792 / 65Phen)</name>
    <name type="common">Alcaligenes defragrans</name>
    <dbReference type="NCBI Taxonomy" id="1437824"/>
    <lineage>
        <taxon>Bacteria</taxon>
        <taxon>Pseudomonadati</taxon>
        <taxon>Pseudomonadota</taxon>
        <taxon>Betaproteobacteria</taxon>
        <taxon>Burkholderiales</taxon>
        <taxon>Alcaligenaceae</taxon>
        <taxon>Castellaniella</taxon>
    </lineage>
</organism>
<dbReference type="eggNOG" id="COG3549">
    <property type="taxonomic scope" value="Bacteria"/>
</dbReference>
<dbReference type="PATRIC" id="fig|1437824.5.peg.636"/>
<dbReference type="InterPro" id="IPR035093">
    <property type="entry name" value="RelE/ParE_toxin_dom_sf"/>
</dbReference>
<evidence type="ECO:0000313" key="2">
    <source>
        <dbReference type="Proteomes" id="UP000019805"/>
    </source>
</evidence>
<dbReference type="EMBL" id="HG916765">
    <property type="protein sequence ID" value="CDM23116.1"/>
    <property type="molecule type" value="Genomic_DNA"/>
</dbReference>
<evidence type="ECO:0000313" key="1">
    <source>
        <dbReference type="EMBL" id="CDM23116.1"/>
    </source>
</evidence>
<name>W8X2D6_CASD6</name>
<dbReference type="AlphaFoldDB" id="W8X2D6"/>
<dbReference type="PANTHER" id="PTHR40266:SF2">
    <property type="entry name" value="TOXIN HIGB-1"/>
    <property type="match status" value="1"/>
</dbReference>
<gene>
    <name evidence="1" type="ORF">BN940_03206</name>
</gene>
<dbReference type="Pfam" id="PF05015">
    <property type="entry name" value="HigB-like_toxin"/>
    <property type="match status" value="1"/>
</dbReference>
<sequence length="89" mass="10653">MIKSFRHKGLERFFRMGSKAGIQAHHTNRLRIMLTRLDVSRRPEDMDAPGWKLHLLSNGHWSVWVNGNWRLTFRFDGEDAELVDYQDYH</sequence>
<dbReference type="SUPFAM" id="SSF143011">
    <property type="entry name" value="RelE-like"/>
    <property type="match status" value="1"/>
</dbReference>
<dbReference type="Proteomes" id="UP000019805">
    <property type="component" value="Chromosome"/>
</dbReference>
<dbReference type="InterPro" id="IPR007711">
    <property type="entry name" value="HigB-1"/>
</dbReference>
<keyword evidence="2" id="KW-1185">Reference proteome</keyword>
<dbReference type="STRING" id="1437824.BN940_03206"/>
<dbReference type="PANTHER" id="PTHR40266">
    <property type="entry name" value="TOXIN HIGB-1"/>
    <property type="match status" value="1"/>
</dbReference>
<accession>W8X2D6</accession>
<protein>
    <submittedName>
        <fullName evidence="1">HigB toxin protein</fullName>
    </submittedName>
</protein>
<dbReference type="KEGG" id="cdn:BN940_03206"/>